<evidence type="ECO:0000313" key="1">
    <source>
        <dbReference type="EMBL" id="CAB4157204.1"/>
    </source>
</evidence>
<accession>A0A6J5NPL5</accession>
<sequence length="264" mass="29980">MKATFKIGKNVYTFKDLTLRRYYELKGILAQEGKETEFAIVECMTECPVQELKKLKFSDWLMIWEETELKLTSLQGDTESIKPIVELDEVRYGLPAIEDMTIGEFADLDIIMSGNNAEAKMAEIAAVLYRPIVSQKGNTLVLEPYDTDGFKTRVEKFQDMPLSAIKSANSFFLQSADLLLKSTADSLLNLKVAKSISPEDLENLRSLLQHVPGGAPSIFWLEKILSDFKKLQSSQYAQHLTGSLSRKTKLRNTIWPFNRNKNII</sequence>
<reference evidence="1" key="1">
    <citation type="submission" date="2020-04" db="EMBL/GenBank/DDBJ databases">
        <authorList>
            <person name="Chiriac C."/>
            <person name="Salcher M."/>
            <person name="Ghai R."/>
            <person name="Kavagutti S V."/>
        </authorList>
    </citation>
    <scope>NUCLEOTIDE SEQUENCE</scope>
</reference>
<name>A0A6J5NPL5_9CAUD</name>
<gene>
    <name evidence="1" type="ORF">UFOVP693_11</name>
</gene>
<proteinExistence type="predicted"/>
<dbReference type="EMBL" id="LR796650">
    <property type="protein sequence ID" value="CAB4157204.1"/>
    <property type="molecule type" value="Genomic_DNA"/>
</dbReference>
<protein>
    <submittedName>
        <fullName evidence="1">Uncharacterized protein</fullName>
    </submittedName>
</protein>
<organism evidence="1">
    <name type="scientific">uncultured Caudovirales phage</name>
    <dbReference type="NCBI Taxonomy" id="2100421"/>
    <lineage>
        <taxon>Viruses</taxon>
        <taxon>Duplodnaviria</taxon>
        <taxon>Heunggongvirae</taxon>
        <taxon>Uroviricota</taxon>
        <taxon>Caudoviricetes</taxon>
        <taxon>Peduoviridae</taxon>
        <taxon>Maltschvirus</taxon>
        <taxon>Maltschvirus maltsch</taxon>
    </lineage>
</organism>